<evidence type="ECO:0000313" key="6">
    <source>
        <dbReference type="Proteomes" id="UP000254626"/>
    </source>
</evidence>
<reference evidence="5" key="1">
    <citation type="submission" date="2015-12" db="EMBL/GenBank/DDBJ databases">
        <title>FDA dAtabase for Regulatory Grade micrObial Sequences (FDA-ARGOS): Supporting development and validation of Infectious Disease Dx tests.</title>
        <authorList>
            <person name="Hoffmann M."/>
            <person name="Allard M."/>
            <person name="Evans P."/>
            <person name="Brown E."/>
            <person name="Tallon L.J."/>
            <person name="Sadzewicz L."/>
            <person name="Sengamalay N."/>
            <person name="Ott S."/>
            <person name="Godinez A."/>
            <person name="Nagaraj S."/>
            <person name="Vyas G."/>
            <person name="Aluvathingal J."/>
            <person name="Nadendla S."/>
            <person name="Geyer C."/>
            <person name="Sichtig H."/>
        </authorList>
    </citation>
    <scope>NUCLEOTIDE SEQUENCE [LARGE SCALE GENOMIC DNA]</scope>
    <source>
        <strain evidence="5">ATCC 33809</strain>
    </source>
</reference>
<dbReference type="GeneID" id="29386959"/>
<proteinExistence type="predicted"/>
<dbReference type="Gene3D" id="3.40.50.2000">
    <property type="entry name" value="Glycogen Phosphorylase B"/>
    <property type="match status" value="2"/>
</dbReference>
<dbReference type="EMBL" id="UHIP01000001">
    <property type="protein sequence ID" value="SUP29218.1"/>
    <property type="molecule type" value="Genomic_DNA"/>
</dbReference>
<dbReference type="EMBL" id="CP014035">
    <property type="protein sequence ID" value="AMF95561.1"/>
    <property type="molecule type" value="Genomic_DNA"/>
</dbReference>
<feature type="domain" description="Glycosyl transferase family 1" evidence="1">
    <location>
        <begin position="206"/>
        <end position="377"/>
    </location>
</feature>
<sequence length="403" mass="46021">MRLALIIDDYLPQSTRVGAKMFHDLAKQLVESGHYVTVITPDDRIEKILEITDFDGVEVWRFRAGKIKDVGKVKRAINETLLSFLAWKAIRGQISKNTFDGVVYYSPSIFFGDLVSKIKKRCKCPSYLVLRDFFPQWAIDAGMIKQGSLIEKYFRYFERRSYNSADMIGVMSEKNKELFERYHGKDFPVEILRNWACLSPYNSLRKNEIREKLNIKNKIVYFYGGNIGHAQDMANLMRLANNMKQYKDAHFLFVGQGDEVDLILDMAKDLKLENFSYLPSVNQSEFRDILSSIDVGLFSLSSKHTSHNFPGKLLGYMVQAIPILGSVNQGNDLLDLVNDNSAGYITINGEDEALLENAISLYYSTDLRRNLGDGGYKLLCAEFSVESAEKSIVSNLEINHERV</sequence>
<dbReference type="KEGG" id="vfl:AL536_19540"/>
<keyword evidence="5" id="KW-1185">Reference proteome</keyword>
<feature type="domain" description="Glycosyltransferase subfamily 4-like N-terminal" evidence="2">
    <location>
        <begin position="21"/>
        <end position="194"/>
    </location>
</feature>
<accession>A0AAX2LUL9</accession>
<dbReference type="GO" id="GO:1901135">
    <property type="term" value="P:carbohydrate derivative metabolic process"/>
    <property type="evidence" value="ECO:0007669"/>
    <property type="project" value="UniProtKB-ARBA"/>
</dbReference>
<evidence type="ECO:0000313" key="5">
    <source>
        <dbReference type="Proteomes" id="UP000057088"/>
    </source>
</evidence>
<dbReference type="Pfam" id="PF00534">
    <property type="entry name" value="Glycos_transf_1"/>
    <property type="match status" value="1"/>
</dbReference>
<evidence type="ECO:0000259" key="2">
    <source>
        <dbReference type="Pfam" id="PF13439"/>
    </source>
</evidence>
<dbReference type="PANTHER" id="PTHR12526">
    <property type="entry name" value="GLYCOSYLTRANSFERASE"/>
    <property type="match status" value="1"/>
</dbReference>
<dbReference type="CDD" id="cd03794">
    <property type="entry name" value="GT4_WbuB-like"/>
    <property type="match status" value="1"/>
</dbReference>
<dbReference type="RefSeq" id="WP_061056979.1">
    <property type="nucleotide sequence ID" value="NZ_CABLBX010000014.1"/>
</dbReference>
<reference evidence="4 6" key="3">
    <citation type="submission" date="2018-06" db="EMBL/GenBank/DDBJ databases">
        <authorList>
            <consortium name="Pathogen Informatics"/>
            <person name="Doyle S."/>
        </authorList>
    </citation>
    <scope>NUCLEOTIDE SEQUENCE [LARGE SCALE GENOMIC DNA]</scope>
    <source>
        <strain evidence="4 6">NCTC11327</strain>
    </source>
</reference>
<dbReference type="AlphaFoldDB" id="A0AAX2LUL9"/>
<organism evidence="4 6">
    <name type="scientific">Vibrio fluvialis</name>
    <dbReference type="NCBI Taxonomy" id="676"/>
    <lineage>
        <taxon>Bacteria</taxon>
        <taxon>Pseudomonadati</taxon>
        <taxon>Pseudomonadota</taxon>
        <taxon>Gammaproteobacteria</taxon>
        <taxon>Vibrionales</taxon>
        <taxon>Vibrionaceae</taxon>
        <taxon>Vibrio</taxon>
    </lineage>
</organism>
<evidence type="ECO:0000313" key="3">
    <source>
        <dbReference type="EMBL" id="AMF95561.1"/>
    </source>
</evidence>
<evidence type="ECO:0000259" key="1">
    <source>
        <dbReference type="Pfam" id="PF00534"/>
    </source>
</evidence>
<dbReference type="GO" id="GO:0016757">
    <property type="term" value="F:glycosyltransferase activity"/>
    <property type="evidence" value="ECO:0007669"/>
    <property type="project" value="InterPro"/>
</dbReference>
<dbReference type="SUPFAM" id="SSF53756">
    <property type="entry name" value="UDP-Glycosyltransferase/glycogen phosphorylase"/>
    <property type="match status" value="1"/>
</dbReference>
<dbReference type="InterPro" id="IPR028098">
    <property type="entry name" value="Glyco_trans_4-like_N"/>
</dbReference>
<dbReference type="Proteomes" id="UP000254626">
    <property type="component" value="Unassembled WGS sequence"/>
</dbReference>
<name>A0AAX2LUL9_VIBFL</name>
<reference evidence="3" key="2">
    <citation type="submission" date="2018-01" db="EMBL/GenBank/DDBJ databases">
        <title>FDA dAtabase for Regulatory Grade micrObial Sequences (FDA-ARGOS): Supporting development and validation of Infectious Disease Dx tests.</title>
        <authorList>
            <person name="Hoffmann M."/>
            <person name="Allard M."/>
            <person name="Evans P."/>
            <person name="Brown E."/>
            <person name="Tallon L."/>
            <person name="Sadzewicz L."/>
            <person name="Sengamalay N."/>
            <person name="Ott S."/>
            <person name="Godinez A."/>
            <person name="Nagaraj S."/>
            <person name="Vyas G."/>
            <person name="Aluvathingal J."/>
            <person name="Nadendla S."/>
            <person name="Geyer C."/>
            <person name="Sichtig H."/>
        </authorList>
    </citation>
    <scope>NUCLEOTIDE SEQUENCE</scope>
    <source>
        <strain evidence="3">ATCC 33809</strain>
    </source>
</reference>
<dbReference type="Pfam" id="PF13439">
    <property type="entry name" value="Glyco_transf_4"/>
    <property type="match status" value="1"/>
</dbReference>
<protein>
    <submittedName>
        <fullName evidence="4">Glycosyl transferase</fullName>
    </submittedName>
    <submittedName>
        <fullName evidence="3">Glycosyltransferase WbuB</fullName>
    </submittedName>
</protein>
<keyword evidence="4" id="KW-0808">Transferase</keyword>
<evidence type="ECO:0000313" key="4">
    <source>
        <dbReference type="EMBL" id="SUP29218.1"/>
    </source>
</evidence>
<dbReference type="InterPro" id="IPR001296">
    <property type="entry name" value="Glyco_trans_1"/>
</dbReference>
<dbReference type="Proteomes" id="UP000057088">
    <property type="component" value="Chromosome 2"/>
</dbReference>
<dbReference type="PANTHER" id="PTHR12526:SF609">
    <property type="entry name" value="LIPOPOLYSACCHARIDE BIOSYNTHESIS PROTEIN"/>
    <property type="match status" value="1"/>
</dbReference>
<gene>
    <name evidence="3" type="ORF">AL536_19540</name>
    <name evidence="4" type="ORF">NCTC11327_02670</name>
</gene>